<dbReference type="InterPro" id="IPR011335">
    <property type="entry name" value="Restrct_endonuc-II-like"/>
</dbReference>
<evidence type="ECO:0000256" key="12">
    <source>
        <dbReference type="ARBA" id="ARBA00034617"/>
    </source>
</evidence>
<proteinExistence type="inferred from homology"/>
<keyword evidence="8 15" id="KW-0067">ATP-binding</keyword>
<keyword evidence="11" id="KW-0413">Isomerase</keyword>
<dbReference type="SUPFAM" id="SSF52540">
    <property type="entry name" value="P-loop containing nucleoside triphosphate hydrolases"/>
    <property type="match status" value="1"/>
</dbReference>
<dbReference type="SUPFAM" id="SSF52980">
    <property type="entry name" value="Restriction endonuclease-like"/>
    <property type="match status" value="1"/>
</dbReference>
<evidence type="ECO:0000256" key="13">
    <source>
        <dbReference type="ARBA" id="ARBA00034808"/>
    </source>
</evidence>
<dbReference type="RefSeq" id="WP_344902260.1">
    <property type="nucleotide sequence ID" value="NZ_BAAAWD010000017.1"/>
</dbReference>
<feature type="compositionally biased region" description="Low complexity" evidence="16">
    <location>
        <begin position="858"/>
        <end position="890"/>
    </location>
</feature>
<evidence type="ECO:0000256" key="7">
    <source>
        <dbReference type="ARBA" id="ARBA00022839"/>
    </source>
</evidence>
<evidence type="ECO:0000256" key="15">
    <source>
        <dbReference type="PROSITE-ProRule" id="PRU00560"/>
    </source>
</evidence>
<evidence type="ECO:0000313" key="19">
    <source>
        <dbReference type="EMBL" id="GAA3027932.1"/>
    </source>
</evidence>
<dbReference type="EMBL" id="BAAAWD010000017">
    <property type="protein sequence ID" value="GAA3027932.1"/>
    <property type="molecule type" value="Genomic_DNA"/>
</dbReference>
<keyword evidence="7" id="KW-0269">Exonuclease</keyword>
<dbReference type="Gene3D" id="3.90.320.10">
    <property type="match status" value="1"/>
</dbReference>
<keyword evidence="6 15" id="KW-0347">Helicase</keyword>
<keyword evidence="10" id="KW-0234">DNA repair</keyword>
<name>A0ABP6L4Y6_9ACTN</name>
<dbReference type="Pfam" id="PF13361">
    <property type="entry name" value="UvrD_C"/>
    <property type="match status" value="1"/>
</dbReference>
<evidence type="ECO:0000259" key="17">
    <source>
        <dbReference type="PROSITE" id="PS51198"/>
    </source>
</evidence>
<evidence type="ECO:0000256" key="11">
    <source>
        <dbReference type="ARBA" id="ARBA00023235"/>
    </source>
</evidence>
<dbReference type="EC" id="5.6.2.4" evidence="13"/>
<evidence type="ECO:0000256" key="8">
    <source>
        <dbReference type="ARBA" id="ARBA00022840"/>
    </source>
</evidence>
<sequence>MLSPVQLAAKLGILPPTPEQAEVIEAGLEPMVVMAGAGSGKSETMAGRVVWLVANGLVRPEQVLGLTFTRKAAGELAARVRERLTGLVETGQVPAQQMEGEPTISTYHAYAARLVTDHALREALEPTMRLISPAVAWQLAVRVVSAYDGPMAEVEWSPATVTRAVLELAGEMAEHLRTPRDVRDVGAWLDARFAELPGTPVKDQRRPLLTQRAREQLLPLVEAYDRLKRSREVVDHGDQMALAARIASKHAEVGEIERGRFAVVLLDEYQDTSHAQLVLLRALFGGGHPVTAVGDPCQSIYGWRGASAGNLTRFPRDFRTAAGELAPIRRLSVSFRNGDAVLDVAARLQLPLRMEAREVPVLVPGGNRVERGRVVCAFHETADDEADWIAAGIARVLGAESAPDGMPWGEGERKRAKQSVWGGPQALQPHDVAILARKRSQFPALRRALESRGIPVEIVGLGGLLTVPEVADIVSTLRVIYDPSAGDALVRLLSGPRWRIGPADLRELGERARELNRETREGASPVADPLDQVVADMAEERGSLIDALDELPDRPEWQDLFSPLARVRLVSVAQELRLLRAHTGQPLPDLIQEVERRLGLDIEVAARGTAVGPFAARADLDAFLDAASRFAGDSEDPTLGAFLAFLKAADEEENGLDAGRVGESNSVKLMTVHASKGLEWPVVVVPGLSQALSKAGTLTVGTMFPARPTTSPKWTENPRKLPYPLRGDASDLPVLTGLSKEELAEFDERCRDRDLLEERRLAYVAVTRAHYLLIASGYRWGTAAKPLEPSDFLVEIRDTCGRVAFWAPEPEEGATNPLLAEPPESAWPIAPDDVRYAAVLDGATMVEAALATLAENGARAGSPGSAGPAGPAGSSGPAGSARAVPAGSGPVRDAVYEDVPLPDMPFPDAPFSEVPFPDAPDDGSFGDDPGEVPFPDGPEDAFAGDPRDVPFEDPRDVPFPGDPGGEATPSLPPARDVVPATEQEGVPVTGREGVPVTARESTPVTAREGVPADGKAGAPATAEEGPPADGDAPSVAVERTAPVAFESDEQRPVPVADLRGWDRERAKAWERDIELLLRERELNRRRGTGRVELPAHLTVSALVTLASDPKALARQIRRPVPKKPAPLARRGTSFHRWLEGRWGQQRLMDEFELPGASDDFEETDAHLEELRARFEESEWVEREPLDVEVPFETMIADRVVRGRMDAVFQISDGRYEVVDWKTGRRPTGGKAEAAASVQLAAYRLAWAHLAGVPLAQVGAAFHYVLLNETVRPVDLLDERGLVALVESVPVLG</sequence>
<feature type="compositionally biased region" description="Basic and acidic residues" evidence="16">
    <location>
        <begin position="945"/>
        <end position="956"/>
    </location>
</feature>
<gene>
    <name evidence="19" type="ORF">GCM10017559_62800</name>
</gene>
<feature type="binding site" evidence="15">
    <location>
        <begin position="35"/>
        <end position="42"/>
    </location>
    <ligand>
        <name>ATP</name>
        <dbReference type="ChEBI" id="CHEBI:30616"/>
    </ligand>
</feature>
<keyword evidence="20" id="KW-1185">Reference proteome</keyword>
<evidence type="ECO:0000256" key="6">
    <source>
        <dbReference type="ARBA" id="ARBA00022806"/>
    </source>
</evidence>
<dbReference type="CDD" id="cd17932">
    <property type="entry name" value="DEXQc_UvrD"/>
    <property type="match status" value="1"/>
</dbReference>
<keyword evidence="2" id="KW-0540">Nuclease</keyword>
<evidence type="ECO:0000313" key="20">
    <source>
        <dbReference type="Proteomes" id="UP001499930"/>
    </source>
</evidence>
<feature type="domain" description="UvrD-like helicase ATP-binding" evidence="17">
    <location>
        <begin position="14"/>
        <end position="338"/>
    </location>
</feature>
<evidence type="ECO:0000256" key="1">
    <source>
        <dbReference type="ARBA" id="ARBA00009922"/>
    </source>
</evidence>
<feature type="compositionally biased region" description="Low complexity" evidence="16">
    <location>
        <begin position="1016"/>
        <end position="1028"/>
    </location>
</feature>
<keyword evidence="4" id="KW-0227">DNA damage</keyword>
<evidence type="ECO:0000259" key="18">
    <source>
        <dbReference type="PROSITE" id="PS51217"/>
    </source>
</evidence>
<keyword evidence="9" id="KW-0238">DNA-binding</keyword>
<dbReference type="InterPro" id="IPR038726">
    <property type="entry name" value="PDDEXK_AddAB-type"/>
</dbReference>
<dbReference type="PANTHER" id="PTHR11070">
    <property type="entry name" value="UVRD / RECB / PCRA DNA HELICASE FAMILY MEMBER"/>
    <property type="match status" value="1"/>
</dbReference>
<evidence type="ECO:0000256" key="16">
    <source>
        <dbReference type="SAM" id="MobiDB-lite"/>
    </source>
</evidence>
<keyword evidence="5 15" id="KW-0378">Hydrolase</keyword>
<reference evidence="20" key="1">
    <citation type="journal article" date="2019" name="Int. J. Syst. Evol. Microbiol.">
        <title>The Global Catalogue of Microorganisms (GCM) 10K type strain sequencing project: providing services to taxonomists for standard genome sequencing and annotation.</title>
        <authorList>
            <consortium name="The Broad Institute Genomics Platform"/>
            <consortium name="The Broad Institute Genome Sequencing Center for Infectious Disease"/>
            <person name="Wu L."/>
            <person name="Ma J."/>
        </authorList>
    </citation>
    <scope>NUCLEOTIDE SEQUENCE [LARGE SCALE GENOMIC DNA]</scope>
    <source>
        <strain evidence="20">JCM 3106</strain>
    </source>
</reference>
<feature type="domain" description="UvrD-like helicase C-terminal" evidence="18">
    <location>
        <begin position="339"/>
        <end position="677"/>
    </location>
</feature>
<dbReference type="Gene3D" id="3.40.50.300">
    <property type="entry name" value="P-loop containing nucleotide triphosphate hydrolases"/>
    <property type="match status" value="3"/>
</dbReference>
<dbReference type="Gene3D" id="1.10.486.10">
    <property type="entry name" value="PCRA, domain 4"/>
    <property type="match status" value="1"/>
</dbReference>
<comment type="catalytic activity">
    <reaction evidence="14">
        <text>ATP + H2O = ADP + phosphate + H(+)</text>
        <dbReference type="Rhea" id="RHEA:13065"/>
        <dbReference type="ChEBI" id="CHEBI:15377"/>
        <dbReference type="ChEBI" id="CHEBI:15378"/>
        <dbReference type="ChEBI" id="CHEBI:30616"/>
        <dbReference type="ChEBI" id="CHEBI:43474"/>
        <dbReference type="ChEBI" id="CHEBI:456216"/>
        <dbReference type="EC" id="5.6.2.4"/>
    </reaction>
</comment>
<evidence type="ECO:0000256" key="10">
    <source>
        <dbReference type="ARBA" id="ARBA00023204"/>
    </source>
</evidence>
<dbReference type="InterPro" id="IPR014017">
    <property type="entry name" value="DNA_helicase_UvrD-like_C"/>
</dbReference>
<dbReference type="Pfam" id="PF12705">
    <property type="entry name" value="PDDEXK_1"/>
    <property type="match status" value="1"/>
</dbReference>
<keyword evidence="3 15" id="KW-0547">Nucleotide-binding</keyword>
<organism evidence="19 20">
    <name type="scientific">Streptosporangium longisporum</name>
    <dbReference type="NCBI Taxonomy" id="46187"/>
    <lineage>
        <taxon>Bacteria</taxon>
        <taxon>Bacillati</taxon>
        <taxon>Actinomycetota</taxon>
        <taxon>Actinomycetes</taxon>
        <taxon>Streptosporangiales</taxon>
        <taxon>Streptosporangiaceae</taxon>
        <taxon>Streptosporangium</taxon>
    </lineage>
</organism>
<dbReference type="PROSITE" id="PS51217">
    <property type="entry name" value="UVRD_HELICASE_CTER"/>
    <property type="match status" value="1"/>
</dbReference>
<dbReference type="Gene3D" id="1.10.10.160">
    <property type="match status" value="1"/>
</dbReference>
<dbReference type="PROSITE" id="PS51198">
    <property type="entry name" value="UVRD_HELICASE_ATP_BIND"/>
    <property type="match status" value="1"/>
</dbReference>
<evidence type="ECO:0000256" key="2">
    <source>
        <dbReference type="ARBA" id="ARBA00022722"/>
    </source>
</evidence>
<dbReference type="Pfam" id="PF00580">
    <property type="entry name" value="UvrD-helicase"/>
    <property type="match status" value="1"/>
</dbReference>
<accession>A0ABP6L4Y6</accession>
<dbReference type="Proteomes" id="UP001499930">
    <property type="component" value="Unassembled WGS sequence"/>
</dbReference>
<dbReference type="PANTHER" id="PTHR11070:SF55">
    <property type="entry name" value="DNA 3'-5' HELICASE"/>
    <property type="match status" value="1"/>
</dbReference>
<dbReference type="InterPro" id="IPR000212">
    <property type="entry name" value="DNA_helicase_UvrD/REP"/>
</dbReference>
<evidence type="ECO:0000256" key="9">
    <source>
        <dbReference type="ARBA" id="ARBA00023125"/>
    </source>
</evidence>
<comment type="caution">
    <text evidence="19">The sequence shown here is derived from an EMBL/GenBank/DDBJ whole genome shotgun (WGS) entry which is preliminary data.</text>
</comment>
<protein>
    <recommendedName>
        <fullName evidence="13">DNA 3'-5' helicase</fullName>
        <ecNumber evidence="13">5.6.2.4</ecNumber>
    </recommendedName>
</protein>
<comment type="catalytic activity">
    <reaction evidence="12">
        <text>Couples ATP hydrolysis with the unwinding of duplex DNA by translocating in the 3'-5' direction.</text>
        <dbReference type="EC" id="5.6.2.4"/>
    </reaction>
</comment>
<evidence type="ECO:0000256" key="3">
    <source>
        <dbReference type="ARBA" id="ARBA00022741"/>
    </source>
</evidence>
<evidence type="ECO:0000256" key="4">
    <source>
        <dbReference type="ARBA" id="ARBA00022763"/>
    </source>
</evidence>
<dbReference type="InterPro" id="IPR027417">
    <property type="entry name" value="P-loop_NTPase"/>
</dbReference>
<feature type="compositionally biased region" description="Acidic residues" evidence="16">
    <location>
        <begin position="919"/>
        <end position="930"/>
    </location>
</feature>
<evidence type="ECO:0000256" key="14">
    <source>
        <dbReference type="ARBA" id="ARBA00048988"/>
    </source>
</evidence>
<dbReference type="InterPro" id="IPR011604">
    <property type="entry name" value="PDDEXK-like_dom_sf"/>
</dbReference>
<dbReference type="InterPro" id="IPR014016">
    <property type="entry name" value="UvrD-like_ATP-bd"/>
</dbReference>
<comment type="similarity">
    <text evidence="1">Belongs to the helicase family. UvrD subfamily.</text>
</comment>
<dbReference type="InterPro" id="IPR013986">
    <property type="entry name" value="DExx_box_DNA_helicase_dom_sf"/>
</dbReference>
<feature type="region of interest" description="Disordered" evidence="16">
    <location>
        <begin position="858"/>
        <end position="1034"/>
    </location>
</feature>
<evidence type="ECO:0000256" key="5">
    <source>
        <dbReference type="ARBA" id="ARBA00022801"/>
    </source>
</evidence>